<protein>
    <submittedName>
        <fullName evidence="8">Dachshund homolog 2-like isoform X1</fullName>
    </submittedName>
</protein>
<feature type="compositionally biased region" description="Acidic residues" evidence="5">
    <location>
        <begin position="487"/>
        <end position="505"/>
    </location>
</feature>
<feature type="coiled-coil region" evidence="4">
    <location>
        <begin position="548"/>
        <end position="635"/>
    </location>
</feature>
<dbReference type="InterPro" id="IPR037000">
    <property type="entry name" value="Ski_DNA-bd_sf"/>
</dbReference>
<gene>
    <name evidence="8" type="primary">LOC106467791</name>
</gene>
<dbReference type="InterPro" id="IPR009061">
    <property type="entry name" value="DNA-bd_dom_put_sf"/>
</dbReference>
<sequence>MDRSVLNGEPAPHMLTTNCNNTKSPSEELLEAIGRTNGHFGRPEGDVDGTGNRANCFNSGQASCSPRLESPNMRSLESSADNHHRQSRSVTPSDTPLSLITSPATVSPTRPYTSSSSRVEANPIMSLHTNKLGLENLHIPCTTQLLSRGDTTPALSAYGGCRLERSTHTGSPSGIPADSGHECRLIDYRGAKVAAFRVQNEYLLCLPQAFELFLKHLVGGLHTVYTKLKRMNINPIVCNVEQVRILRGLGAIQPGVNRCKLLSCNDFDALYKDCITASCRPGRPPKRVPMTGPMSSSASLLKKGRVDGEYHGYKNIQRNGDPLDKVSFLQNGYNQMMAQAAAAAAAAATGTPSHINPLPFMALNHQVSHHSMIPASSCLSLTAPSHAPTDRSDGAGIGERSGQISDSCVTNRNREDPPMNSDLRDRLYGQETYKQSSTIKRNEKTVNGHGPVLNLSQHSSRIVGHNGTNVGGCEDNSGSDAVYNDHMDEEDSEDDGDENDQDFSDTPDVSSTANTDHLSAQNPLFFPGVSSGTGAIVGHTVSSIETLLRNIQGLLKVAADNARQQERQINTEKAELKMEVMRERELRENLEKQILEEQKTKVLYQKRLRRERRSRRRVQEQLEAEVKRRSNYEGNFHSSSKEALQLLNGSLLSYMAYYDVACLRFLDMIHSLPQDLERDQLGRLEEDSKCQDLPVSLVASTTTPDSSPTIS</sequence>
<evidence type="ECO:0000256" key="4">
    <source>
        <dbReference type="SAM" id="Coils"/>
    </source>
</evidence>
<dbReference type="CDD" id="cd21081">
    <property type="entry name" value="DHD_Dac"/>
    <property type="match status" value="1"/>
</dbReference>
<feature type="compositionally biased region" description="Polar residues" evidence="5">
    <location>
        <begin position="88"/>
        <end position="105"/>
    </location>
</feature>
<feature type="region of interest" description="Disordered" evidence="5">
    <location>
        <begin position="1"/>
        <end position="24"/>
    </location>
</feature>
<proteinExistence type="inferred from homology"/>
<dbReference type="SUPFAM" id="SSF46955">
    <property type="entry name" value="Putative DNA-binding domain"/>
    <property type="match status" value="1"/>
</dbReference>
<organism evidence="7 8">
    <name type="scientific">Limulus polyphemus</name>
    <name type="common">Atlantic horseshoe crab</name>
    <dbReference type="NCBI Taxonomy" id="6850"/>
    <lineage>
        <taxon>Eukaryota</taxon>
        <taxon>Metazoa</taxon>
        <taxon>Ecdysozoa</taxon>
        <taxon>Arthropoda</taxon>
        <taxon>Chelicerata</taxon>
        <taxon>Merostomata</taxon>
        <taxon>Xiphosura</taxon>
        <taxon>Limulidae</taxon>
        <taxon>Limulus</taxon>
    </lineage>
</organism>
<dbReference type="Pfam" id="PF02437">
    <property type="entry name" value="Ski_Sno_DHD"/>
    <property type="match status" value="1"/>
</dbReference>
<dbReference type="InterPro" id="IPR052417">
    <property type="entry name" value="Dachshund_domain"/>
</dbReference>
<feature type="region of interest" description="Disordered" evidence="5">
    <location>
        <begin position="36"/>
        <end position="118"/>
    </location>
</feature>
<evidence type="ECO:0000256" key="5">
    <source>
        <dbReference type="SAM" id="MobiDB-lite"/>
    </source>
</evidence>
<dbReference type="RefSeq" id="XP_022252434.1">
    <property type="nucleotide sequence ID" value="XM_022396726.1"/>
</dbReference>
<dbReference type="InterPro" id="IPR003380">
    <property type="entry name" value="SKI/SNO/DAC"/>
</dbReference>
<dbReference type="Gene3D" id="3.10.260.20">
    <property type="entry name" value="Ski"/>
    <property type="match status" value="1"/>
</dbReference>
<feature type="compositionally biased region" description="Low complexity" evidence="5">
    <location>
        <begin position="106"/>
        <end position="118"/>
    </location>
</feature>
<evidence type="ECO:0000259" key="6">
    <source>
        <dbReference type="Pfam" id="PF02437"/>
    </source>
</evidence>
<evidence type="ECO:0000256" key="2">
    <source>
        <dbReference type="ARBA" id="ARBA00023242"/>
    </source>
</evidence>
<accession>A0ABM1T978</accession>
<keyword evidence="4" id="KW-0175">Coiled coil</keyword>
<keyword evidence="7" id="KW-1185">Reference proteome</keyword>
<feature type="region of interest" description="Disordered" evidence="5">
    <location>
        <begin position="384"/>
        <end position="516"/>
    </location>
</feature>
<keyword evidence="2" id="KW-0539">Nucleus</keyword>
<dbReference type="PANTHER" id="PTHR12577:SF6">
    <property type="entry name" value="DACHSHUND, ISOFORM B"/>
    <property type="match status" value="1"/>
</dbReference>
<feature type="compositionally biased region" description="Polar residues" evidence="5">
    <location>
        <begin position="15"/>
        <end position="24"/>
    </location>
</feature>
<dbReference type="GeneID" id="106467791"/>
<feature type="compositionally biased region" description="Basic and acidic residues" evidence="5">
    <location>
        <begin position="412"/>
        <end position="428"/>
    </location>
</feature>
<evidence type="ECO:0000313" key="8">
    <source>
        <dbReference type="RefSeq" id="XP_022252434.1"/>
    </source>
</evidence>
<feature type="compositionally biased region" description="Polar residues" evidence="5">
    <location>
        <begin position="52"/>
        <end position="64"/>
    </location>
</feature>
<dbReference type="Proteomes" id="UP000694941">
    <property type="component" value="Unplaced"/>
</dbReference>
<evidence type="ECO:0000313" key="7">
    <source>
        <dbReference type="Proteomes" id="UP000694941"/>
    </source>
</evidence>
<evidence type="ECO:0000256" key="1">
    <source>
        <dbReference type="ARBA" id="ARBA00004123"/>
    </source>
</evidence>
<name>A0ABM1T978_LIMPO</name>
<feature type="compositionally biased region" description="Polar residues" evidence="5">
    <location>
        <begin position="507"/>
        <end position="516"/>
    </location>
</feature>
<reference evidence="8" key="1">
    <citation type="submission" date="2025-08" db="UniProtKB">
        <authorList>
            <consortium name="RefSeq"/>
        </authorList>
    </citation>
    <scope>IDENTIFICATION</scope>
    <source>
        <tissue evidence="8">Muscle</tissue>
    </source>
</reference>
<dbReference type="PANTHER" id="PTHR12577">
    <property type="entry name" value="DACHSHUND"/>
    <property type="match status" value="1"/>
</dbReference>
<evidence type="ECO:0000256" key="3">
    <source>
        <dbReference type="ARBA" id="ARBA00038192"/>
    </source>
</evidence>
<feature type="domain" description="SKI/SNO/DAC" evidence="6">
    <location>
        <begin position="169"/>
        <end position="275"/>
    </location>
</feature>
<feature type="compositionally biased region" description="Polar residues" evidence="5">
    <location>
        <begin position="402"/>
        <end position="411"/>
    </location>
</feature>
<comment type="similarity">
    <text evidence="3">Belongs to the DACH/dachshund family.</text>
</comment>
<comment type="subcellular location">
    <subcellularLocation>
        <location evidence="1">Nucleus</location>
    </subcellularLocation>
</comment>